<gene>
    <name evidence="2" type="ORF">M409DRAFT_50719</name>
</gene>
<dbReference type="GeneID" id="54564879"/>
<feature type="compositionally biased region" description="Basic and acidic residues" evidence="1">
    <location>
        <begin position="155"/>
        <end position="164"/>
    </location>
</feature>
<feature type="compositionally biased region" description="Polar residues" evidence="1">
    <location>
        <begin position="168"/>
        <end position="180"/>
    </location>
</feature>
<proteinExistence type="predicted"/>
<feature type="compositionally biased region" description="Polar residues" evidence="1">
    <location>
        <begin position="522"/>
        <end position="534"/>
    </location>
</feature>
<feature type="region of interest" description="Disordered" evidence="1">
    <location>
        <begin position="328"/>
        <end position="489"/>
    </location>
</feature>
<organism evidence="2 3">
    <name type="scientific">Zasmidium cellare ATCC 36951</name>
    <dbReference type="NCBI Taxonomy" id="1080233"/>
    <lineage>
        <taxon>Eukaryota</taxon>
        <taxon>Fungi</taxon>
        <taxon>Dikarya</taxon>
        <taxon>Ascomycota</taxon>
        <taxon>Pezizomycotina</taxon>
        <taxon>Dothideomycetes</taxon>
        <taxon>Dothideomycetidae</taxon>
        <taxon>Mycosphaerellales</taxon>
        <taxon>Mycosphaerellaceae</taxon>
        <taxon>Zasmidium</taxon>
    </lineage>
</organism>
<evidence type="ECO:0000313" key="3">
    <source>
        <dbReference type="Proteomes" id="UP000799537"/>
    </source>
</evidence>
<feature type="compositionally biased region" description="Low complexity" evidence="1">
    <location>
        <begin position="408"/>
        <end position="417"/>
    </location>
</feature>
<dbReference type="EMBL" id="ML993583">
    <property type="protein sequence ID" value="KAF2171254.1"/>
    <property type="molecule type" value="Genomic_DNA"/>
</dbReference>
<feature type="region of interest" description="Disordered" evidence="1">
    <location>
        <begin position="521"/>
        <end position="558"/>
    </location>
</feature>
<evidence type="ECO:0000313" key="2">
    <source>
        <dbReference type="EMBL" id="KAF2171254.1"/>
    </source>
</evidence>
<keyword evidence="3" id="KW-1185">Reference proteome</keyword>
<feature type="compositionally biased region" description="Polar residues" evidence="1">
    <location>
        <begin position="143"/>
        <end position="154"/>
    </location>
</feature>
<reference evidence="2" key="1">
    <citation type="journal article" date="2020" name="Stud. Mycol.">
        <title>101 Dothideomycetes genomes: a test case for predicting lifestyles and emergence of pathogens.</title>
        <authorList>
            <person name="Haridas S."/>
            <person name="Albert R."/>
            <person name="Binder M."/>
            <person name="Bloem J."/>
            <person name="Labutti K."/>
            <person name="Salamov A."/>
            <person name="Andreopoulos B."/>
            <person name="Baker S."/>
            <person name="Barry K."/>
            <person name="Bills G."/>
            <person name="Bluhm B."/>
            <person name="Cannon C."/>
            <person name="Castanera R."/>
            <person name="Culley D."/>
            <person name="Daum C."/>
            <person name="Ezra D."/>
            <person name="Gonzalez J."/>
            <person name="Henrissat B."/>
            <person name="Kuo A."/>
            <person name="Liang C."/>
            <person name="Lipzen A."/>
            <person name="Lutzoni F."/>
            <person name="Magnuson J."/>
            <person name="Mondo S."/>
            <person name="Nolan M."/>
            <person name="Ohm R."/>
            <person name="Pangilinan J."/>
            <person name="Park H.-J."/>
            <person name="Ramirez L."/>
            <person name="Alfaro M."/>
            <person name="Sun H."/>
            <person name="Tritt A."/>
            <person name="Yoshinaga Y."/>
            <person name="Zwiers L.-H."/>
            <person name="Turgeon B."/>
            <person name="Goodwin S."/>
            <person name="Spatafora J."/>
            <person name="Crous P."/>
            <person name="Grigoriev I."/>
        </authorList>
    </citation>
    <scope>NUCLEOTIDE SEQUENCE</scope>
    <source>
        <strain evidence="2">ATCC 36951</strain>
    </source>
</reference>
<protein>
    <submittedName>
        <fullName evidence="2">Uncharacterized protein</fullName>
    </submittedName>
</protein>
<dbReference type="InterPro" id="IPR004354">
    <property type="entry name" value="Meiotic_Rec114"/>
</dbReference>
<dbReference type="AlphaFoldDB" id="A0A6A6CVT6"/>
<dbReference type="RefSeq" id="XP_033672143.1">
    <property type="nucleotide sequence ID" value="XM_033811607.1"/>
</dbReference>
<sequence length="623" mass="67994">MAVELCLQAAKYSYLDDPNASSKGRWTHMQHNNLAVLLKGNETSGAMVMTIVSGTSTLETIDIGTNVDYALSARRTAAQRGLDGIRTEQLPIYGMTKDAALALRYRLFDSGVTRRIQIRLQSASDCSQLLAPLRRRGMEVHDQSATGRPATSKNARPDTSHTDFRPLTAQTSSSYFTADQGSHYDDQKYRPKEERSTPMRPPIKAPPLADDEDFYGRSLQRQAHTKPPERGEPTYYRDGGGFRSHGQEHQAGPKQESGGRPIICRDEVQAPRDTVPSRPSTGQLWRSHTTNPNPVYTYQPQEAAADPRTVRPSSASNTAAVDAIRQALEDRETSSNVGGDTRPSTAVTGHEQWPSGTANAPTGPYISSGSPEHRPRTSASGTSLTIPEIGAKSRGLQKEDAHKRPVTSSSSSRPGSSALELPPLKRPKMVKETSAPRAQDLYSQPTYIRPLSAKPQDLPVPPERRPYTSASRLENAQALGRDSSSIARPLEPPQLYAGEQTNAHLSPMDDVRNKAKPLAERSANTGLQRLTSHTDAPHEIESPSPSAHQSARPVAPAKDDALGRVSMALQSTGDLSLETYAAQSRADREAALADFMIDNLENPDFTTLCEDVENCWQRINLGL</sequence>
<feature type="region of interest" description="Disordered" evidence="1">
    <location>
        <begin position="137"/>
        <end position="298"/>
    </location>
</feature>
<accession>A0A6A6CVT6</accession>
<dbReference type="OrthoDB" id="5360255at2759"/>
<feature type="compositionally biased region" description="Basic and acidic residues" evidence="1">
    <location>
        <begin position="182"/>
        <end position="197"/>
    </location>
</feature>
<dbReference type="GO" id="GO:0007131">
    <property type="term" value="P:reciprocal meiotic recombination"/>
    <property type="evidence" value="ECO:0007669"/>
    <property type="project" value="InterPro"/>
</dbReference>
<dbReference type="Proteomes" id="UP000799537">
    <property type="component" value="Unassembled WGS sequence"/>
</dbReference>
<feature type="compositionally biased region" description="Polar residues" evidence="1">
    <location>
        <begin position="354"/>
        <end position="370"/>
    </location>
</feature>
<feature type="compositionally biased region" description="Polar residues" evidence="1">
    <location>
        <begin position="334"/>
        <end position="347"/>
    </location>
</feature>
<feature type="compositionally biased region" description="Polar residues" evidence="1">
    <location>
        <begin position="277"/>
        <end position="298"/>
    </location>
</feature>
<name>A0A6A6CVT6_ZASCE</name>
<evidence type="ECO:0000256" key="1">
    <source>
        <dbReference type="SAM" id="MobiDB-lite"/>
    </source>
</evidence>
<dbReference type="Pfam" id="PF03525">
    <property type="entry name" value="Meiotic_rec114"/>
    <property type="match status" value="1"/>
</dbReference>